<feature type="compositionally biased region" description="Basic residues" evidence="1">
    <location>
        <begin position="474"/>
        <end position="487"/>
    </location>
</feature>
<dbReference type="AlphaFoldDB" id="A0A5C3KLH6"/>
<evidence type="ECO:0000313" key="4">
    <source>
        <dbReference type="Proteomes" id="UP000307440"/>
    </source>
</evidence>
<gene>
    <name evidence="3" type="ORF">FA15DRAFT_96664</name>
</gene>
<evidence type="ECO:0000256" key="2">
    <source>
        <dbReference type="SAM" id="Phobius"/>
    </source>
</evidence>
<accession>A0A5C3KLH6</accession>
<evidence type="ECO:0000256" key="1">
    <source>
        <dbReference type="SAM" id="MobiDB-lite"/>
    </source>
</evidence>
<feature type="compositionally biased region" description="Basic and acidic residues" evidence="1">
    <location>
        <begin position="488"/>
        <end position="504"/>
    </location>
</feature>
<feature type="compositionally biased region" description="Polar residues" evidence="1">
    <location>
        <begin position="626"/>
        <end position="639"/>
    </location>
</feature>
<feature type="compositionally biased region" description="Polar residues" evidence="1">
    <location>
        <begin position="893"/>
        <end position="905"/>
    </location>
</feature>
<feature type="region of interest" description="Disordered" evidence="1">
    <location>
        <begin position="548"/>
        <end position="873"/>
    </location>
</feature>
<dbReference type="Proteomes" id="UP000307440">
    <property type="component" value="Unassembled WGS sequence"/>
</dbReference>
<name>A0A5C3KLH6_COPMA</name>
<feature type="compositionally biased region" description="Polar residues" evidence="1">
    <location>
        <begin position="454"/>
        <end position="468"/>
    </location>
</feature>
<proteinExistence type="predicted"/>
<keyword evidence="2" id="KW-0812">Transmembrane</keyword>
<feature type="region of interest" description="Disordered" evidence="1">
    <location>
        <begin position="885"/>
        <end position="1130"/>
    </location>
</feature>
<feature type="compositionally biased region" description="Low complexity" evidence="1">
    <location>
        <begin position="912"/>
        <end position="921"/>
    </location>
</feature>
<dbReference type="OrthoDB" id="2576334at2759"/>
<feature type="compositionally biased region" description="Low complexity" evidence="1">
    <location>
        <begin position="711"/>
        <end position="725"/>
    </location>
</feature>
<sequence>MANIVQFDIDDTSPSITYSPFGDTFSTPDLSTSWNPYFTNSRFAASQGVTGNGTSFHITSLDGAQVSITWRGTNVQLQGNVTRASYSVVLDGEEVSDPNGDIGQNILATIQNLENTLHTITLTARIPQEVPLGMLAFDQAIVAARPPNVNETTPNNVYTISSLNSEAVSFNGRWSFRSEQGARFHRSDTVGDRAVARFRGTSLLIRGTTSPQSGSYSVTLDNQTVILSAKSSFLSHNSLLYYFTALDSDVTHTVVIRNEGGGTLGLLDVQEGGFRAYALGSPEPDTSPSPPPASAIVGGTAINGGTIAAFVLGGILACILLSGTLYYFCIYRSRQNFKRDRELWRRQTQASFQPSPHDKVAETDDSIIDITRQDVDTTHERNLAAALGLTDSPPLAERARRESGKSSFARWKREVETAVARDSLGIQFRHSFIDNKNGHGKIYTYEGTMESDSDPLTSSSRTHSSPNFRASLMVRKHERASKGGKKAKGNDTRGNGDKDGRVSDYRSWSPSYQINLPFQPPSQEDVAPARAVAVSTLGSLSYLTAAATSGHDRHHEAEASYPGAPPSYTASVLSGGGHSSEPLSVPRSVGQSSSYPTSGLAKPSPKGKERSQYAQNDSSGREQPASPFTEQGSLTSSLTPPLAIRDLSKEDRGSVYDQSIDEEPKVLSGSAVRQVLRSLSPRTSKANFPHRRSHNSMQQRRELSTNVEMGPIQSSSSESPTSPVPLASASRPPSNVPSQPLPPVRESISRPLPPIPQRPESQAPIPFPSAETPSPTSPQQQSAVTPVQFNLTPPAAAGTQLSPVRTASEDSHFPSSGFTSTRFSYTSGSRPGGSSVVPSGISPITTSSQSHIPQVKRRSTRFSLTQPPQQPSIAEVLPMSSRPFRLTFGGSGSSRLQAGAGTSNDNMRDSFLDFSVSSDVSTISKDGYTDTSSARDVRRYSTPPQMELPLPEERSRWSSSNSAGISVRTQGLAKQESDGEEGGNAGDSAGDSKSSSNGRSTRSNPVPTQITIPSNERFLAPHRQHARLSTSESSSRSDPVHVHPPMENLESPVESIPLSGSDVNFHYSDPDEPLTAASRLASGNGRSHMYAYRDSMPPISPFQAQPPSPSDNHASPETDDAGPLPAGLSSPNFLVQRVLGLNSPVSSVTARPPQHSHSRSGSTSLFLRASSASPARFEHPSNVQKHPSDSDVSRTTNP</sequence>
<feature type="compositionally biased region" description="Low complexity" evidence="1">
    <location>
        <begin position="986"/>
        <end position="1004"/>
    </location>
</feature>
<feature type="compositionally biased region" description="Pro residues" evidence="1">
    <location>
        <begin position="1098"/>
        <end position="1109"/>
    </location>
</feature>
<feature type="compositionally biased region" description="Polar residues" evidence="1">
    <location>
        <begin position="1159"/>
        <end position="1173"/>
    </location>
</feature>
<feature type="transmembrane region" description="Helical" evidence="2">
    <location>
        <begin position="307"/>
        <end position="329"/>
    </location>
</feature>
<feature type="region of interest" description="Disordered" evidence="1">
    <location>
        <begin position="1145"/>
        <end position="1198"/>
    </location>
</feature>
<protein>
    <submittedName>
        <fullName evidence="3">Uncharacterized protein</fullName>
    </submittedName>
</protein>
<reference evidence="3 4" key="1">
    <citation type="journal article" date="2019" name="Nat. Ecol. Evol.">
        <title>Megaphylogeny resolves global patterns of mushroom evolution.</title>
        <authorList>
            <person name="Varga T."/>
            <person name="Krizsan K."/>
            <person name="Foldi C."/>
            <person name="Dima B."/>
            <person name="Sanchez-Garcia M."/>
            <person name="Sanchez-Ramirez S."/>
            <person name="Szollosi G.J."/>
            <person name="Szarkandi J.G."/>
            <person name="Papp V."/>
            <person name="Albert L."/>
            <person name="Andreopoulos W."/>
            <person name="Angelini C."/>
            <person name="Antonin V."/>
            <person name="Barry K.W."/>
            <person name="Bougher N.L."/>
            <person name="Buchanan P."/>
            <person name="Buyck B."/>
            <person name="Bense V."/>
            <person name="Catcheside P."/>
            <person name="Chovatia M."/>
            <person name="Cooper J."/>
            <person name="Damon W."/>
            <person name="Desjardin D."/>
            <person name="Finy P."/>
            <person name="Geml J."/>
            <person name="Haridas S."/>
            <person name="Hughes K."/>
            <person name="Justo A."/>
            <person name="Karasinski D."/>
            <person name="Kautmanova I."/>
            <person name="Kiss B."/>
            <person name="Kocsube S."/>
            <person name="Kotiranta H."/>
            <person name="LaButti K.M."/>
            <person name="Lechner B.E."/>
            <person name="Liimatainen K."/>
            <person name="Lipzen A."/>
            <person name="Lukacs Z."/>
            <person name="Mihaltcheva S."/>
            <person name="Morgado L.N."/>
            <person name="Niskanen T."/>
            <person name="Noordeloos M.E."/>
            <person name="Ohm R.A."/>
            <person name="Ortiz-Santana B."/>
            <person name="Ovrebo C."/>
            <person name="Racz N."/>
            <person name="Riley R."/>
            <person name="Savchenko A."/>
            <person name="Shiryaev A."/>
            <person name="Soop K."/>
            <person name="Spirin V."/>
            <person name="Szebenyi C."/>
            <person name="Tomsovsky M."/>
            <person name="Tulloss R.E."/>
            <person name="Uehling J."/>
            <person name="Grigoriev I.V."/>
            <person name="Vagvolgyi C."/>
            <person name="Papp T."/>
            <person name="Martin F.M."/>
            <person name="Miettinen O."/>
            <person name="Hibbett D.S."/>
            <person name="Nagy L.G."/>
        </authorList>
    </citation>
    <scope>NUCLEOTIDE SEQUENCE [LARGE SCALE GENOMIC DNA]</scope>
    <source>
        <strain evidence="3 4">CBS 121175</strain>
    </source>
</reference>
<keyword evidence="2" id="KW-1133">Transmembrane helix</keyword>
<evidence type="ECO:0000313" key="3">
    <source>
        <dbReference type="EMBL" id="TFK21104.1"/>
    </source>
</evidence>
<dbReference type="STRING" id="230819.A0A5C3KLH6"/>
<keyword evidence="4" id="KW-1185">Reference proteome</keyword>
<dbReference type="Gene3D" id="2.60.120.260">
    <property type="entry name" value="Galactose-binding domain-like"/>
    <property type="match status" value="2"/>
</dbReference>
<keyword evidence="2" id="KW-0472">Membrane</keyword>
<feature type="compositionally biased region" description="Low complexity" evidence="1">
    <location>
        <begin position="827"/>
        <end position="844"/>
    </location>
</feature>
<feature type="compositionally biased region" description="Polar residues" evidence="1">
    <location>
        <begin position="1005"/>
        <end position="1014"/>
    </location>
</feature>
<feature type="compositionally biased region" description="Polar residues" evidence="1">
    <location>
        <begin position="957"/>
        <end position="969"/>
    </location>
</feature>
<dbReference type="EMBL" id="ML210278">
    <property type="protein sequence ID" value="TFK21104.1"/>
    <property type="molecule type" value="Genomic_DNA"/>
</dbReference>
<feature type="compositionally biased region" description="Polar residues" evidence="1">
    <location>
        <begin position="813"/>
        <end position="826"/>
    </location>
</feature>
<feature type="region of interest" description="Disordered" evidence="1">
    <location>
        <begin position="450"/>
        <end position="506"/>
    </location>
</feature>
<feature type="compositionally biased region" description="Polar residues" evidence="1">
    <location>
        <begin position="771"/>
        <end position="791"/>
    </location>
</feature>
<organism evidence="3 4">
    <name type="scientific">Coprinopsis marcescibilis</name>
    <name type="common">Agaric fungus</name>
    <name type="synonym">Psathyrella marcescibilis</name>
    <dbReference type="NCBI Taxonomy" id="230819"/>
    <lineage>
        <taxon>Eukaryota</taxon>
        <taxon>Fungi</taxon>
        <taxon>Dikarya</taxon>
        <taxon>Basidiomycota</taxon>
        <taxon>Agaricomycotina</taxon>
        <taxon>Agaricomycetes</taxon>
        <taxon>Agaricomycetidae</taxon>
        <taxon>Agaricales</taxon>
        <taxon>Agaricineae</taxon>
        <taxon>Psathyrellaceae</taxon>
        <taxon>Coprinopsis</taxon>
    </lineage>
</organism>